<evidence type="ECO:0000259" key="2">
    <source>
        <dbReference type="Pfam" id="PF10671"/>
    </source>
</evidence>
<evidence type="ECO:0000313" key="4">
    <source>
        <dbReference type="Proteomes" id="UP001165413"/>
    </source>
</evidence>
<keyword evidence="1" id="KW-0472">Membrane</keyword>
<feature type="transmembrane region" description="Helical" evidence="1">
    <location>
        <begin position="9"/>
        <end position="30"/>
    </location>
</feature>
<dbReference type="RefSeq" id="WP_254100618.1">
    <property type="nucleotide sequence ID" value="NZ_JANATA010000012.1"/>
</dbReference>
<reference evidence="3" key="1">
    <citation type="submission" date="2022-07" db="EMBL/GenBank/DDBJ databases">
        <title>Characterization of the Novel Bacterium Alteromonas immobilis LMIT006 and Alteromonas gregis LMIT007.</title>
        <authorList>
            <person name="Lin X."/>
        </authorList>
    </citation>
    <scope>NUCLEOTIDE SEQUENCE</scope>
    <source>
        <strain evidence="3">LMIT007</strain>
    </source>
</reference>
<feature type="domain" description="Toxin co-regulated pilus biosynthesis protein Q C-terminal" evidence="2">
    <location>
        <begin position="108"/>
        <end position="181"/>
    </location>
</feature>
<proteinExistence type="predicted"/>
<sequence>MAKQSNLKFWLVYIVIIMVVVGVALSLLAVRKNNPPPKEAKSIERNFSDFYRRVRNQTGQPELNQNNQYIVKLSAPVETVDERLQTITTVRVGNTATQGSAKNRVFAQNKSLRDTLQEYAQQEDILLLWDLDQDLLIKSNFQVSDTVAGTLRLVTSTIRQNFPDEIYALECPSKRTMVVTANKTQFIEKYCTPI</sequence>
<dbReference type="Pfam" id="PF10671">
    <property type="entry name" value="TcpQ"/>
    <property type="match status" value="1"/>
</dbReference>
<protein>
    <submittedName>
        <fullName evidence="3">TcpQ domain-containing protein</fullName>
    </submittedName>
</protein>
<dbReference type="Proteomes" id="UP001165413">
    <property type="component" value="Unassembled WGS sequence"/>
</dbReference>
<keyword evidence="1" id="KW-0812">Transmembrane</keyword>
<keyword evidence="1" id="KW-1133">Transmembrane helix</keyword>
<evidence type="ECO:0000313" key="3">
    <source>
        <dbReference type="EMBL" id="MCP3428886.1"/>
    </source>
</evidence>
<dbReference type="EMBL" id="JANATA010000012">
    <property type="protein sequence ID" value="MCP3428886.1"/>
    <property type="molecule type" value="Genomic_DNA"/>
</dbReference>
<comment type="caution">
    <text evidence="3">The sequence shown here is derived from an EMBL/GenBank/DDBJ whole genome shotgun (WGS) entry which is preliminary data.</text>
</comment>
<accession>A0AA41X3L3</accession>
<evidence type="ECO:0000256" key="1">
    <source>
        <dbReference type="SAM" id="Phobius"/>
    </source>
</evidence>
<dbReference type="AlphaFoldDB" id="A0AA41X3L3"/>
<name>A0AA41X3L3_9ALTE</name>
<dbReference type="InterPro" id="IPR018927">
    <property type="entry name" value="Pilus_synth_Q_C"/>
</dbReference>
<gene>
    <name evidence="3" type="ORF">NLF92_07990</name>
</gene>
<organism evidence="3 4">
    <name type="scientific">Opacimonas viscosa</name>
    <dbReference type="NCBI Taxonomy" id="2961944"/>
    <lineage>
        <taxon>Bacteria</taxon>
        <taxon>Pseudomonadati</taxon>
        <taxon>Pseudomonadota</taxon>
        <taxon>Gammaproteobacteria</taxon>
        <taxon>Alteromonadales</taxon>
        <taxon>Alteromonadaceae</taxon>
        <taxon>Opacimonas</taxon>
    </lineage>
</organism>
<keyword evidence="4" id="KW-1185">Reference proteome</keyword>